<protein>
    <submittedName>
        <fullName evidence="1">(rape) hypothetical protein</fullName>
    </submittedName>
    <submittedName>
        <fullName evidence="2">BnaC02g44650D protein</fullName>
    </submittedName>
</protein>
<evidence type="ECO:0000313" key="2">
    <source>
        <dbReference type="EMBL" id="CDY52244.1"/>
    </source>
</evidence>
<keyword evidence="3" id="KW-1185">Reference proteome</keyword>
<accession>A0A078IS14</accession>
<dbReference type="EMBL" id="HG994366">
    <property type="protein sequence ID" value="CAF1895964.1"/>
    <property type="molecule type" value="Genomic_DNA"/>
</dbReference>
<dbReference type="Gramene" id="CDY52244">
    <property type="protein sequence ID" value="CDY52244"/>
    <property type="gene ID" value="GSBRNA2T00005218001"/>
</dbReference>
<dbReference type="Proteomes" id="UP001295469">
    <property type="component" value="Chromosome C02"/>
</dbReference>
<dbReference type="AlphaFoldDB" id="A0A078IS14"/>
<reference evidence="1" key="3">
    <citation type="submission" date="2021-01" db="EMBL/GenBank/DDBJ databases">
        <authorList>
            <consortium name="Genoscope - CEA"/>
            <person name="William W."/>
        </authorList>
    </citation>
    <scope>NUCLEOTIDE SEQUENCE</scope>
</reference>
<proteinExistence type="predicted"/>
<evidence type="ECO:0000313" key="1">
    <source>
        <dbReference type="EMBL" id="CAF1895964.1"/>
    </source>
</evidence>
<reference evidence="2" key="2">
    <citation type="submission" date="2014-06" db="EMBL/GenBank/DDBJ databases">
        <authorList>
            <person name="Genoscope - CEA"/>
        </authorList>
    </citation>
    <scope>NUCLEOTIDE SEQUENCE</scope>
</reference>
<dbReference type="EMBL" id="LK033070">
    <property type="protein sequence ID" value="CDY52244.1"/>
    <property type="molecule type" value="Genomic_DNA"/>
</dbReference>
<evidence type="ECO:0000313" key="3">
    <source>
        <dbReference type="Proteomes" id="UP000028999"/>
    </source>
</evidence>
<reference evidence="2 3" key="1">
    <citation type="journal article" date="2014" name="Science">
        <title>Plant genetics. Early allopolyploid evolution in the post-Neolithic Brassica napus oilseed genome.</title>
        <authorList>
            <person name="Chalhoub B."/>
            <person name="Denoeud F."/>
            <person name="Liu S."/>
            <person name="Parkin I.A."/>
            <person name="Tang H."/>
            <person name="Wang X."/>
            <person name="Chiquet J."/>
            <person name="Belcram H."/>
            <person name="Tong C."/>
            <person name="Samans B."/>
            <person name="Correa M."/>
            <person name="Da Silva C."/>
            <person name="Just J."/>
            <person name="Falentin C."/>
            <person name="Koh C.S."/>
            <person name="Le Clainche I."/>
            <person name="Bernard M."/>
            <person name="Bento P."/>
            <person name="Noel B."/>
            <person name="Labadie K."/>
            <person name="Alberti A."/>
            <person name="Charles M."/>
            <person name="Arnaud D."/>
            <person name="Guo H."/>
            <person name="Daviaud C."/>
            <person name="Alamery S."/>
            <person name="Jabbari K."/>
            <person name="Zhao M."/>
            <person name="Edger P.P."/>
            <person name="Chelaifa H."/>
            <person name="Tack D."/>
            <person name="Lassalle G."/>
            <person name="Mestiri I."/>
            <person name="Schnel N."/>
            <person name="Le Paslier M.C."/>
            <person name="Fan G."/>
            <person name="Renault V."/>
            <person name="Bayer P.E."/>
            <person name="Golicz A.A."/>
            <person name="Manoli S."/>
            <person name="Lee T.H."/>
            <person name="Thi V.H."/>
            <person name="Chalabi S."/>
            <person name="Hu Q."/>
            <person name="Fan C."/>
            <person name="Tollenaere R."/>
            <person name="Lu Y."/>
            <person name="Battail C."/>
            <person name="Shen J."/>
            <person name="Sidebottom C.H."/>
            <person name="Wang X."/>
            <person name="Canaguier A."/>
            <person name="Chauveau A."/>
            <person name="Berard A."/>
            <person name="Deniot G."/>
            <person name="Guan M."/>
            <person name="Liu Z."/>
            <person name="Sun F."/>
            <person name="Lim Y.P."/>
            <person name="Lyons E."/>
            <person name="Town C.D."/>
            <person name="Bancroft I."/>
            <person name="Wang X."/>
            <person name="Meng J."/>
            <person name="Ma J."/>
            <person name="Pires J.C."/>
            <person name="King G.J."/>
            <person name="Brunel D."/>
            <person name="Delourme R."/>
            <person name="Renard M."/>
            <person name="Aury J.M."/>
            <person name="Adams K.L."/>
            <person name="Batley J."/>
            <person name="Snowdon R.J."/>
            <person name="Tost J."/>
            <person name="Edwards D."/>
            <person name="Zhou Y."/>
            <person name="Hua W."/>
            <person name="Sharpe A.G."/>
            <person name="Paterson A.H."/>
            <person name="Guan C."/>
            <person name="Wincker P."/>
        </authorList>
    </citation>
    <scope>NUCLEOTIDE SEQUENCE [LARGE SCALE GENOMIC DNA]</scope>
    <source>
        <strain evidence="3">cv. Darmor-bzh</strain>
    </source>
</reference>
<gene>
    <name evidence="2" type="primary">BnaC02g44650D</name>
    <name evidence="1" type="ORF">DARMORV10_C02P17140.1</name>
    <name evidence="2" type="ORF">GSBRNA2T00005218001</name>
</gene>
<organism evidence="2 3">
    <name type="scientific">Brassica napus</name>
    <name type="common">Rape</name>
    <dbReference type="NCBI Taxonomy" id="3708"/>
    <lineage>
        <taxon>Eukaryota</taxon>
        <taxon>Viridiplantae</taxon>
        <taxon>Streptophyta</taxon>
        <taxon>Embryophyta</taxon>
        <taxon>Tracheophyta</taxon>
        <taxon>Spermatophyta</taxon>
        <taxon>Magnoliopsida</taxon>
        <taxon>eudicotyledons</taxon>
        <taxon>Gunneridae</taxon>
        <taxon>Pentapetalae</taxon>
        <taxon>rosids</taxon>
        <taxon>malvids</taxon>
        <taxon>Brassicales</taxon>
        <taxon>Brassicaceae</taxon>
        <taxon>Brassiceae</taxon>
        <taxon>Brassica</taxon>
    </lineage>
</organism>
<dbReference type="PaxDb" id="3708-A0A078IS14"/>
<dbReference type="Proteomes" id="UP000028999">
    <property type="component" value="Unassembled WGS sequence"/>
</dbReference>
<name>A0A078IS14_BRANA</name>
<sequence>MSLISSMWSTTQTISKSNYLDVGVCVKYSNNTIEEPQ</sequence>